<dbReference type="EMBL" id="JACSDY010000021">
    <property type="protein sequence ID" value="KAF7394167.1"/>
    <property type="molecule type" value="Genomic_DNA"/>
</dbReference>
<accession>A0A834JV31</accession>
<feature type="compositionally biased region" description="Basic and acidic residues" evidence="1">
    <location>
        <begin position="1"/>
        <end position="12"/>
    </location>
</feature>
<proteinExistence type="predicted"/>
<evidence type="ECO:0000313" key="2">
    <source>
        <dbReference type="EMBL" id="KAF7394167.1"/>
    </source>
</evidence>
<name>A0A834JV31_VESPE</name>
<dbReference type="AlphaFoldDB" id="A0A834JV31"/>
<reference evidence="2" key="1">
    <citation type="journal article" date="2020" name="G3 (Bethesda)">
        <title>High-Quality Assemblies for Three Invasive Social Wasps from the &lt;i&gt;Vespula&lt;/i&gt; Genus.</title>
        <authorList>
            <person name="Harrop T.W.R."/>
            <person name="Guhlin J."/>
            <person name="McLaughlin G.M."/>
            <person name="Permina E."/>
            <person name="Stockwell P."/>
            <person name="Gilligan J."/>
            <person name="Le Lec M.F."/>
            <person name="Gruber M.A.M."/>
            <person name="Quinn O."/>
            <person name="Lovegrove M."/>
            <person name="Duncan E.J."/>
            <person name="Remnant E.J."/>
            <person name="Van Eeckhoven J."/>
            <person name="Graham B."/>
            <person name="Knapp R.A."/>
            <person name="Langford K.W."/>
            <person name="Kronenberg Z."/>
            <person name="Press M.O."/>
            <person name="Eacker S.M."/>
            <person name="Wilson-Rankin E.E."/>
            <person name="Purcell J."/>
            <person name="Lester P.J."/>
            <person name="Dearden P.K."/>
        </authorList>
    </citation>
    <scope>NUCLEOTIDE SEQUENCE</scope>
    <source>
        <strain evidence="2">Volc-1</strain>
    </source>
</reference>
<evidence type="ECO:0000313" key="3">
    <source>
        <dbReference type="Proteomes" id="UP000600918"/>
    </source>
</evidence>
<protein>
    <submittedName>
        <fullName evidence="2">Uncharacterized protein</fullName>
    </submittedName>
</protein>
<dbReference type="Proteomes" id="UP000600918">
    <property type="component" value="Unassembled WGS sequence"/>
</dbReference>
<comment type="caution">
    <text evidence="2">The sequence shown here is derived from an EMBL/GenBank/DDBJ whole genome shotgun (WGS) entry which is preliminary data.</text>
</comment>
<keyword evidence="3" id="KW-1185">Reference proteome</keyword>
<feature type="compositionally biased region" description="Basic and acidic residues" evidence="1">
    <location>
        <begin position="31"/>
        <end position="42"/>
    </location>
</feature>
<sequence length="84" mass="9357">MKKTSRRLESAKRGTKRLRNVSSRRAYAADLEGRKKGSGHDYPKFIGSLHELAQIFERDLQEASEKQGPPGTLRTIANVFAANG</sequence>
<feature type="region of interest" description="Disordered" evidence="1">
    <location>
        <begin position="1"/>
        <end position="42"/>
    </location>
</feature>
<organism evidence="2 3">
    <name type="scientific">Vespula pensylvanica</name>
    <name type="common">Western yellow jacket</name>
    <name type="synonym">Wasp</name>
    <dbReference type="NCBI Taxonomy" id="30213"/>
    <lineage>
        <taxon>Eukaryota</taxon>
        <taxon>Metazoa</taxon>
        <taxon>Ecdysozoa</taxon>
        <taxon>Arthropoda</taxon>
        <taxon>Hexapoda</taxon>
        <taxon>Insecta</taxon>
        <taxon>Pterygota</taxon>
        <taxon>Neoptera</taxon>
        <taxon>Endopterygota</taxon>
        <taxon>Hymenoptera</taxon>
        <taxon>Apocrita</taxon>
        <taxon>Aculeata</taxon>
        <taxon>Vespoidea</taxon>
        <taxon>Vespidae</taxon>
        <taxon>Vespinae</taxon>
        <taxon>Vespula</taxon>
    </lineage>
</organism>
<evidence type="ECO:0000256" key="1">
    <source>
        <dbReference type="SAM" id="MobiDB-lite"/>
    </source>
</evidence>
<gene>
    <name evidence="2" type="ORF">H0235_016762</name>
</gene>